<dbReference type="Gene3D" id="3.20.20.140">
    <property type="entry name" value="Metal-dependent hydrolases"/>
    <property type="match status" value="1"/>
</dbReference>
<dbReference type="RefSeq" id="WP_155344429.1">
    <property type="nucleotide sequence ID" value="NZ_BAAAHM010000007.1"/>
</dbReference>
<dbReference type="InterPro" id="IPR006680">
    <property type="entry name" value="Amidohydro-rel"/>
</dbReference>
<dbReference type="AlphaFoldDB" id="A0A5M3XE47"/>
<dbReference type="Proteomes" id="UP000377595">
    <property type="component" value="Unassembled WGS sequence"/>
</dbReference>
<comment type="caution">
    <text evidence="3">The sequence shown here is derived from an EMBL/GenBank/DDBJ whole genome shotgun (WGS) entry which is preliminary data.</text>
</comment>
<sequence>MTDIVDFRLRPPVGGFLTNDLMYTVPARTAHIAEVCGMGAPTAVLHSRSLQDTIAEMDAAGVALGVVPGRRGSEQGDVPNEDIVKLVTDHPDRFVGYAGVDLTDPATAAQQAQEALRTPAFRGLMLEPGLATPVLAPDDPRLDPLYEVATSRRAPVAIMFGGNAGPDVGFTSPLAIDNLARRHPGLRIILVHGGWPWVPQVIHVAYRRRNIYLEPDIYLFGMAGWRDYVDAGNTYLKDRLLFASDFPYLPLQASVRRFEEMFDKRVLPRLLGENARELLTA</sequence>
<reference evidence="3 4" key="1">
    <citation type="submission" date="2019-10" db="EMBL/GenBank/DDBJ databases">
        <title>Whole genome shotgun sequence of Acrocarpospora pleiomorpha NBRC 16267.</title>
        <authorList>
            <person name="Ichikawa N."/>
            <person name="Kimura A."/>
            <person name="Kitahashi Y."/>
            <person name="Komaki H."/>
            <person name="Oguchi A."/>
        </authorList>
    </citation>
    <scope>NUCLEOTIDE SEQUENCE [LARGE SCALE GENOMIC DNA]</scope>
    <source>
        <strain evidence="3 4">NBRC 16267</strain>
    </source>
</reference>
<dbReference type="GO" id="GO:0016831">
    <property type="term" value="F:carboxy-lyase activity"/>
    <property type="evidence" value="ECO:0007669"/>
    <property type="project" value="InterPro"/>
</dbReference>
<dbReference type="PANTHER" id="PTHR21240">
    <property type="entry name" value="2-AMINO-3-CARBOXYLMUCONATE-6-SEMIALDEHYDE DECARBOXYLASE"/>
    <property type="match status" value="1"/>
</dbReference>
<keyword evidence="1" id="KW-0456">Lyase</keyword>
<gene>
    <name evidence="3" type="ORF">Aple_022260</name>
</gene>
<dbReference type="SUPFAM" id="SSF51556">
    <property type="entry name" value="Metallo-dependent hydrolases"/>
    <property type="match status" value="1"/>
</dbReference>
<dbReference type="InterPro" id="IPR032465">
    <property type="entry name" value="ACMSD"/>
</dbReference>
<organism evidence="3 4">
    <name type="scientific">Acrocarpospora pleiomorpha</name>
    <dbReference type="NCBI Taxonomy" id="90975"/>
    <lineage>
        <taxon>Bacteria</taxon>
        <taxon>Bacillati</taxon>
        <taxon>Actinomycetota</taxon>
        <taxon>Actinomycetes</taxon>
        <taxon>Streptosporangiales</taxon>
        <taxon>Streptosporangiaceae</taxon>
        <taxon>Acrocarpospora</taxon>
    </lineage>
</organism>
<feature type="domain" description="Amidohydrolase-related" evidence="2">
    <location>
        <begin position="46"/>
        <end position="279"/>
    </location>
</feature>
<evidence type="ECO:0000259" key="2">
    <source>
        <dbReference type="Pfam" id="PF04909"/>
    </source>
</evidence>
<name>A0A5M3XE47_9ACTN</name>
<evidence type="ECO:0000313" key="4">
    <source>
        <dbReference type="Proteomes" id="UP000377595"/>
    </source>
</evidence>
<evidence type="ECO:0000313" key="3">
    <source>
        <dbReference type="EMBL" id="GES19330.1"/>
    </source>
</evidence>
<evidence type="ECO:0000256" key="1">
    <source>
        <dbReference type="ARBA" id="ARBA00023239"/>
    </source>
</evidence>
<protein>
    <submittedName>
        <fullName evidence="3">Amidohydrolase</fullName>
    </submittedName>
</protein>
<dbReference type="GO" id="GO:0016787">
    <property type="term" value="F:hydrolase activity"/>
    <property type="evidence" value="ECO:0007669"/>
    <property type="project" value="UniProtKB-KW"/>
</dbReference>
<dbReference type="OrthoDB" id="5172791at2"/>
<proteinExistence type="predicted"/>
<keyword evidence="3" id="KW-0378">Hydrolase</keyword>
<accession>A0A5M3XE47</accession>
<keyword evidence="4" id="KW-1185">Reference proteome</keyword>
<dbReference type="EMBL" id="BLAF01000011">
    <property type="protein sequence ID" value="GES19330.1"/>
    <property type="molecule type" value="Genomic_DNA"/>
</dbReference>
<dbReference type="InterPro" id="IPR032466">
    <property type="entry name" value="Metal_Hydrolase"/>
</dbReference>
<dbReference type="Pfam" id="PF04909">
    <property type="entry name" value="Amidohydro_2"/>
    <property type="match status" value="1"/>
</dbReference>